<organism evidence="3">
    <name type="scientific">Drosophila persimilis</name>
    <name type="common">Fruit fly</name>
    <dbReference type="NCBI Taxonomy" id="7234"/>
    <lineage>
        <taxon>Eukaryota</taxon>
        <taxon>Metazoa</taxon>
        <taxon>Ecdysozoa</taxon>
        <taxon>Arthropoda</taxon>
        <taxon>Hexapoda</taxon>
        <taxon>Insecta</taxon>
        <taxon>Pterygota</taxon>
        <taxon>Neoptera</taxon>
        <taxon>Endopterygota</taxon>
        <taxon>Diptera</taxon>
        <taxon>Brachycera</taxon>
        <taxon>Muscomorpha</taxon>
        <taxon>Ephydroidea</taxon>
        <taxon>Drosophilidae</taxon>
        <taxon>Drosophila</taxon>
        <taxon>Sophophora</taxon>
    </lineage>
</organism>
<dbReference type="HOGENOM" id="CLU_1688592_0_0_1"/>
<gene>
    <name evidence="2" type="primary">Dper\GL20965</name>
    <name evidence="2" type="ORF">Dper_GL20965</name>
</gene>
<sequence>MDAGRGITVCYMMWTTNTECRRNEATLRQRDVQGVDKDASLPMRPYSNAVPKILIGLDHGHLGFPLRSRRFARQGAYAAATELGWVVFGPLRHVMQHRSPAVDAFHQSRRIPKYRSRHVRHRHEDAAEESNARSQSREFQEKGSWKLASSREISSV</sequence>
<proteinExistence type="predicted"/>
<evidence type="ECO:0000313" key="3">
    <source>
        <dbReference type="Proteomes" id="UP000008744"/>
    </source>
</evidence>
<evidence type="ECO:0000313" key="2">
    <source>
        <dbReference type="EMBL" id="EDW26932.1"/>
    </source>
</evidence>
<dbReference type="Proteomes" id="UP000008744">
    <property type="component" value="Unassembled WGS sequence"/>
</dbReference>
<dbReference type="AlphaFoldDB" id="B4HCH9"/>
<name>B4HCH9_DROPE</name>
<feature type="region of interest" description="Disordered" evidence="1">
    <location>
        <begin position="115"/>
        <end position="156"/>
    </location>
</feature>
<evidence type="ECO:0000256" key="1">
    <source>
        <dbReference type="SAM" id="MobiDB-lite"/>
    </source>
</evidence>
<protein>
    <submittedName>
        <fullName evidence="2">GL20965</fullName>
    </submittedName>
</protein>
<reference evidence="2 3" key="1">
    <citation type="journal article" date="2007" name="Nature">
        <title>Evolution of genes and genomes on the Drosophila phylogeny.</title>
        <authorList>
            <consortium name="Drosophila 12 Genomes Consortium"/>
            <person name="Clark A.G."/>
            <person name="Eisen M.B."/>
            <person name="Smith D.R."/>
            <person name="Bergman C.M."/>
            <person name="Oliver B."/>
            <person name="Markow T.A."/>
            <person name="Kaufman T.C."/>
            <person name="Kellis M."/>
            <person name="Gelbart W."/>
            <person name="Iyer V.N."/>
            <person name="Pollard D.A."/>
            <person name="Sackton T.B."/>
            <person name="Larracuente A.M."/>
            <person name="Singh N.D."/>
            <person name="Abad J.P."/>
            <person name="Abt D.N."/>
            <person name="Adryan B."/>
            <person name="Aguade M."/>
            <person name="Akashi H."/>
            <person name="Anderson W.W."/>
            <person name="Aquadro C.F."/>
            <person name="Ardell D.H."/>
            <person name="Arguello R."/>
            <person name="Artieri C.G."/>
            <person name="Barbash D.A."/>
            <person name="Barker D."/>
            <person name="Barsanti P."/>
            <person name="Batterham P."/>
            <person name="Batzoglou S."/>
            <person name="Begun D."/>
            <person name="Bhutkar A."/>
            <person name="Blanco E."/>
            <person name="Bosak S.A."/>
            <person name="Bradley R.K."/>
            <person name="Brand A.D."/>
            <person name="Brent M.R."/>
            <person name="Brooks A.N."/>
            <person name="Brown R.H."/>
            <person name="Butlin R.K."/>
            <person name="Caggese C."/>
            <person name="Calvi B.R."/>
            <person name="Bernardo de Carvalho A."/>
            <person name="Caspi A."/>
            <person name="Castrezana S."/>
            <person name="Celniker S.E."/>
            <person name="Chang J.L."/>
            <person name="Chapple C."/>
            <person name="Chatterji S."/>
            <person name="Chinwalla A."/>
            <person name="Civetta A."/>
            <person name="Clifton S.W."/>
            <person name="Comeron J.M."/>
            <person name="Costello J.C."/>
            <person name="Coyne J.A."/>
            <person name="Daub J."/>
            <person name="David R.G."/>
            <person name="Delcher A.L."/>
            <person name="Delehaunty K."/>
            <person name="Do C.B."/>
            <person name="Ebling H."/>
            <person name="Edwards K."/>
            <person name="Eickbush T."/>
            <person name="Evans J.D."/>
            <person name="Filipski A."/>
            <person name="Findeiss S."/>
            <person name="Freyhult E."/>
            <person name="Fulton L."/>
            <person name="Fulton R."/>
            <person name="Garcia A.C."/>
            <person name="Gardiner A."/>
            <person name="Garfield D.A."/>
            <person name="Garvin B.E."/>
            <person name="Gibson G."/>
            <person name="Gilbert D."/>
            <person name="Gnerre S."/>
            <person name="Godfrey J."/>
            <person name="Good R."/>
            <person name="Gotea V."/>
            <person name="Gravely B."/>
            <person name="Greenberg A.J."/>
            <person name="Griffiths-Jones S."/>
            <person name="Gross S."/>
            <person name="Guigo R."/>
            <person name="Gustafson E.A."/>
            <person name="Haerty W."/>
            <person name="Hahn M.W."/>
            <person name="Halligan D.L."/>
            <person name="Halpern A.L."/>
            <person name="Halter G.M."/>
            <person name="Han M.V."/>
            <person name="Heger A."/>
            <person name="Hillier L."/>
            <person name="Hinrichs A.S."/>
            <person name="Holmes I."/>
            <person name="Hoskins R.A."/>
            <person name="Hubisz M.J."/>
            <person name="Hultmark D."/>
            <person name="Huntley M.A."/>
            <person name="Jaffe D.B."/>
            <person name="Jagadeeshan S."/>
            <person name="Jeck W.R."/>
            <person name="Johnson J."/>
            <person name="Jones C.D."/>
            <person name="Jordan W.C."/>
            <person name="Karpen G.H."/>
            <person name="Kataoka E."/>
            <person name="Keightley P.D."/>
            <person name="Kheradpour P."/>
            <person name="Kirkness E.F."/>
            <person name="Koerich L.B."/>
            <person name="Kristiansen K."/>
            <person name="Kudrna D."/>
            <person name="Kulathinal R.J."/>
            <person name="Kumar S."/>
            <person name="Kwok R."/>
            <person name="Lander E."/>
            <person name="Langley C.H."/>
            <person name="Lapoint R."/>
            <person name="Lazzaro B.P."/>
            <person name="Lee S.J."/>
            <person name="Levesque L."/>
            <person name="Li R."/>
            <person name="Lin C.F."/>
            <person name="Lin M.F."/>
            <person name="Lindblad-Toh K."/>
            <person name="Llopart A."/>
            <person name="Long M."/>
            <person name="Low L."/>
            <person name="Lozovsky E."/>
            <person name="Lu J."/>
            <person name="Luo M."/>
            <person name="Machado C.A."/>
            <person name="Makalowski W."/>
            <person name="Marzo M."/>
            <person name="Matsuda M."/>
            <person name="Matzkin L."/>
            <person name="McAllister B."/>
            <person name="McBride C.S."/>
            <person name="McKernan B."/>
            <person name="McKernan K."/>
            <person name="Mendez-Lago M."/>
            <person name="Minx P."/>
            <person name="Mollenhauer M.U."/>
            <person name="Montooth K."/>
            <person name="Mount S.M."/>
            <person name="Mu X."/>
            <person name="Myers E."/>
            <person name="Negre B."/>
            <person name="Newfeld S."/>
            <person name="Nielsen R."/>
            <person name="Noor M.A."/>
            <person name="O'Grady P."/>
            <person name="Pachter L."/>
            <person name="Papaceit M."/>
            <person name="Parisi M.J."/>
            <person name="Parisi M."/>
            <person name="Parts L."/>
            <person name="Pedersen J.S."/>
            <person name="Pesole G."/>
            <person name="Phillippy A.M."/>
            <person name="Ponting C.P."/>
            <person name="Pop M."/>
            <person name="Porcelli D."/>
            <person name="Powell J.R."/>
            <person name="Prohaska S."/>
            <person name="Pruitt K."/>
            <person name="Puig M."/>
            <person name="Quesneville H."/>
            <person name="Ram K.R."/>
            <person name="Rand D."/>
            <person name="Rasmussen M.D."/>
            <person name="Reed L.K."/>
            <person name="Reenan R."/>
            <person name="Reily A."/>
            <person name="Remington K.A."/>
            <person name="Rieger T.T."/>
            <person name="Ritchie M.G."/>
            <person name="Robin C."/>
            <person name="Rogers Y.H."/>
            <person name="Rohde C."/>
            <person name="Rozas J."/>
            <person name="Rubenfield M.J."/>
            <person name="Ruiz A."/>
            <person name="Russo S."/>
            <person name="Salzberg S.L."/>
            <person name="Sanchez-Gracia A."/>
            <person name="Saranga D.J."/>
            <person name="Sato H."/>
            <person name="Schaeffer S.W."/>
            <person name="Schatz M.C."/>
            <person name="Schlenke T."/>
            <person name="Schwartz R."/>
            <person name="Segarra C."/>
            <person name="Singh R.S."/>
            <person name="Sirot L."/>
            <person name="Sirota M."/>
            <person name="Sisneros N.B."/>
            <person name="Smith C.D."/>
            <person name="Smith T.F."/>
            <person name="Spieth J."/>
            <person name="Stage D.E."/>
            <person name="Stark A."/>
            <person name="Stephan W."/>
            <person name="Strausberg R.L."/>
            <person name="Strempel S."/>
            <person name="Sturgill D."/>
            <person name="Sutton G."/>
            <person name="Sutton G.G."/>
            <person name="Tao W."/>
            <person name="Teichmann S."/>
            <person name="Tobari Y.N."/>
            <person name="Tomimura Y."/>
            <person name="Tsolas J.M."/>
            <person name="Valente V.L."/>
            <person name="Venter E."/>
            <person name="Venter J.C."/>
            <person name="Vicario S."/>
            <person name="Vieira F.G."/>
            <person name="Vilella A.J."/>
            <person name="Villasante A."/>
            <person name="Walenz B."/>
            <person name="Wang J."/>
            <person name="Wasserman M."/>
            <person name="Watts T."/>
            <person name="Wilson D."/>
            <person name="Wilson R.K."/>
            <person name="Wing R.A."/>
            <person name="Wolfner M.F."/>
            <person name="Wong A."/>
            <person name="Wong G.K."/>
            <person name="Wu C.I."/>
            <person name="Wu G."/>
            <person name="Yamamoto D."/>
            <person name="Yang H.P."/>
            <person name="Yang S.P."/>
            <person name="Yorke J.A."/>
            <person name="Yoshida K."/>
            <person name="Zdobnov E."/>
            <person name="Zhang P."/>
            <person name="Zhang Y."/>
            <person name="Zimin A.V."/>
            <person name="Baldwin J."/>
            <person name="Abdouelleil A."/>
            <person name="Abdulkadir J."/>
            <person name="Abebe A."/>
            <person name="Abera B."/>
            <person name="Abreu J."/>
            <person name="Acer S.C."/>
            <person name="Aftuck L."/>
            <person name="Alexander A."/>
            <person name="An P."/>
            <person name="Anderson E."/>
            <person name="Anderson S."/>
            <person name="Arachi H."/>
            <person name="Azer M."/>
            <person name="Bachantsang P."/>
            <person name="Barry A."/>
            <person name="Bayul T."/>
            <person name="Berlin A."/>
            <person name="Bessette D."/>
            <person name="Bloom T."/>
            <person name="Blye J."/>
            <person name="Boguslavskiy L."/>
            <person name="Bonnet C."/>
            <person name="Boukhgalter B."/>
            <person name="Bourzgui I."/>
            <person name="Brown A."/>
            <person name="Cahill P."/>
            <person name="Channer S."/>
            <person name="Cheshatsang Y."/>
            <person name="Chuda L."/>
            <person name="Citroen M."/>
            <person name="Collymore A."/>
            <person name="Cooke P."/>
            <person name="Costello M."/>
            <person name="D'Aco K."/>
            <person name="Daza R."/>
            <person name="De Haan G."/>
            <person name="DeGray S."/>
            <person name="DeMaso C."/>
            <person name="Dhargay N."/>
            <person name="Dooley K."/>
            <person name="Dooley E."/>
            <person name="Doricent M."/>
            <person name="Dorje P."/>
            <person name="Dorjee K."/>
            <person name="Dupes A."/>
            <person name="Elong R."/>
            <person name="Falk J."/>
            <person name="Farina A."/>
            <person name="Faro S."/>
            <person name="Ferguson D."/>
            <person name="Fisher S."/>
            <person name="Foley C.D."/>
            <person name="Franke A."/>
            <person name="Friedrich D."/>
            <person name="Gadbois L."/>
            <person name="Gearin G."/>
            <person name="Gearin C.R."/>
            <person name="Giannoukos G."/>
            <person name="Goode T."/>
            <person name="Graham J."/>
            <person name="Grandbois E."/>
            <person name="Grewal S."/>
            <person name="Gyaltsen K."/>
            <person name="Hafez N."/>
            <person name="Hagos B."/>
            <person name="Hall J."/>
            <person name="Henson C."/>
            <person name="Hollinger A."/>
            <person name="Honan T."/>
            <person name="Huard M.D."/>
            <person name="Hughes L."/>
            <person name="Hurhula B."/>
            <person name="Husby M.E."/>
            <person name="Kamat A."/>
            <person name="Kanga B."/>
            <person name="Kashin S."/>
            <person name="Khazanovich D."/>
            <person name="Kisner P."/>
            <person name="Lance K."/>
            <person name="Lara M."/>
            <person name="Lee W."/>
            <person name="Lennon N."/>
            <person name="Letendre F."/>
            <person name="LeVine R."/>
            <person name="Lipovsky A."/>
            <person name="Liu X."/>
            <person name="Liu J."/>
            <person name="Liu S."/>
            <person name="Lokyitsang T."/>
            <person name="Lokyitsang Y."/>
            <person name="Lubonja R."/>
            <person name="Lui A."/>
            <person name="MacDonald P."/>
            <person name="Magnisalis V."/>
            <person name="Maru K."/>
            <person name="Matthews C."/>
            <person name="McCusker W."/>
            <person name="McDonough S."/>
            <person name="Mehta T."/>
            <person name="Meldrim J."/>
            <person name="Meneus L."/>
            <person name="Mihai O."/>
            <person name="Mihalev A."/>
            <person name="Mihova T."/>
            <person name="Mittelman R."/>
            <person name="Mlenga V."/>
            <person name="Montmayeur A."/>
            <person name="Mulrain L."/>
            <person name="Navidi A."/>
            <person name="Naylor J."/>
            <person name="Negash T."/>
            <person name="Nguyen T."/>
            <person name="Nguyen N."/>
            <person name="Nicol R."/>
            <person name="Norbu C."/>
            <person name="Norbu N."/>
            <person name="Novod N."/>
            <person name="O'Neill B."/>
            <person name="Osman S."/>
            <person name="Markiewicz E."/>
            <person name="Oyono O.L."/>
            <person name="Patti C."/>
            <person name="Phunkhang P."/>
            <person name="Pierre F."/>
            <person name="Priest M."/>
            <person name="Raghuraman S."/>
            <person name="Rege F."/>
            <person name="Reyes R."/>
            <person name="Rise C."/>
            <person name="Rogov P."/>
            <person name="Ross K."/>
            <person name="Ryan E."/>
            <person name="Settipalli S."/>
            <person name="Shea T."/>
            <person name="Sherpa N."/>
            <person name="Shi L."/>
            <person name="Shih D."/>
            <person name="Sparrow T."/>
            <person name="Spaulding J."/>
            <person name="Stalker J."/>
            <person name="Stange-Thomann N."/>
            <person name="Stavropoulos S."/>
            <person name="Stone C."/>
            <person name="Strader C."/>
            <person name="Tesfaye S."/>
            <person name="Thomson T."/>
            <person name="Thoulutsang Y."/>
            <person name="Thoulutsang D."/>
            <person name="Topham K."/>
            <person name="Topping I."/>
            <person name="Tsamla T."/>
            <person name="Vassiliev H."/>
            <person name="Vo A."/>
            <person name="Wangchuk T."/>
            <person name="Wangdi T."/>
            <person name="Weiand M."/>
            <person name="Wilkinson J."/>
            <person name="Wilson A."/>
            <person name="Yadav S."/>
            <person name="Young G."/>
            <person name="Yu Q."/>
            <person name="Zembek L."/>
            <person name="Zhong D."/>
            <person name="Zimmer A."/>
            <person name="Zwirko Z."/>
            <person name="Jaffe D.B."/>
            <person name="Alvarez P."/>
            <person name="Brockman W."/>
            <person name="Butler J."/>
            <person name="Chin C."/>
            <person name="Gnerre S."/>
            <person name="Grabherr M."/>
            <person name="Kleber M."/>
            <person name="Mauceli E."/>
            <person name="MacCallum I."/>
        </authorList>
    </citation>
    <scope>NUCLEOTIDE SEQUENCE [LARGE SCALE GENOMIC DNA]</scope>
    <source>
        <strain evidence="3">MSH-3 / Tucson 14011-0111.49</strain>
    </source>
</reference>
<keyword evidence="3" id="KW-1185">Reference proteome</keyword>
<dbReference type="EMBL" id="CH479332">
    <property type="protein sequence ID" value="EDW26932.1"/>
    <property type="molecule type" value="Genomic_DNA"/>
</dbReference>
<feature type="compositionally biased region" description="Basic and acidic residues" evidence="1">
    <location>
        <begin position="135"/>
        <end position="144"/>
    </location>
</feature>
<accession>B4HCH9</accession>